<dbReference type="Proteomes" id="UP000533017">
    <property type="component" value="Unassembled WGS sequence"/>
</dbReference>
<evidence type="ECO:0000259" key="8">
    <source>
        <dbReference type="PROSITE" id="PS51935"/>
    </source>
</evidence>
<comment type="similarity">
    <text evidence="1">Belongs to the peptidase C40 family.</text>
</comment>
<evidence type="ECO:0000313" key="12">
    <source>
        <dbReference type="Proteomes" id="UP000533017"/>
    </source>
</evidence>
<keyword evidence="3 10" id="KW-0378">Hydrolase</keyword>
<organism evidence="10 11">
    <name type="scientific">Actinopolymorpha cephalotaxi</name>
    <dbReference type="NCBI Taxonomy" id="504797"/>
    <lineage>
        <taxon>Bacteria</taxon>
        <taxon>Bacillati</taxon>
        <taxon>Actinomycetota</taxon>
        <taxon>Actinomycetes</taxon>
        <taxon>Propionibacteriales</taxon>
        <taxon>Actinopolymorphaceae</taxon>
        <taxon>Actinopolymorpha</taxon>
    </lineage>
</organism>
<feature type="chain" id="PRO_5038927494" evidence="7">
    <location>
        <begin position="24"/>
        <end position="379"/>
    </location>
</feature>
<evidence type="ECO:0000313" key="9">
    <source>
        <dbReference type="EMBL" id="NYH86950.1"/>
    </source>
</evidence>
<dbReference type="GO" id="GO:0008234">
    <property type="term" value="F:cysteine-type peptidase activity"/>
    <property type="evidence" value="ECO:0007669"/>
    <property type="project" value="UniProtKB-KW"/>
</dbReference>
<protein>
    <submittedName>
        <fullName evidence="9">Cell wall-associated NlpC family hydrolase</fullName>
    </submittedName>
    <submittedName>
        <fullName evidence="10">Cell wall-associated hydrolase, NlpC family</fullName>
    </submittedName>
</protein>
<dbReference type="OrthoDB" id="5177647at2"/>
<feature type="domain" description="NlpC/P60" evidence="8">
    <location>
        <begin position="264"/>
        <end position="379"/>
    </location>
</feature>
<dbReference type="PANTHER" id="PTHR47359">
    <property type="entry name" value="PEPTIDOGLYCAN DL-ENDOPEPTIDASE CWLO"/>
    <property type="match status" value="1"/>
</dbReference>
<proteinExistence type="inferred from homology"/>
<sequence length="379" mass="40664">MTTRRARSGRALFVVGTTTATLAALVALPGSSSYADPSTRSIGEVRQQVDALYEKAEKVTEQANELGDKMTAINRRVRTLDADVTRQQQRVSALRGDIGQFAAAQYRAGNVDMTAQLAVSKNPNEYLARMRTVKVVDAQQGDMLRQLQEGQKRLAEQRAARSAELASYREAKSQADARRKTAVRNAAEAKALLERLTAEQKRRIAAAERAAQEKAAREQAARDRAQSRSNRSTGGGGRSTPKTDIPSNPGPAPAPAPAPAPSGSGRGATALAFAKAQLGEPYVFGADGPNSWDCSGLTMGAWRAAGVSLPHSSRSQYAISTKISKSQLQIGDLVLFYSDRHHVGIYAGNGMVIHAPRPGKTVEYIKMKYMPYAGAVRPG</sequence>
<dbReference type="Proteomes" id="UP000199052">
    <property type="component" value="Unassembled WGS sequence"/>
</dbReference>
<feature type="compositionally biased region" description="Basic and acidic residues" evidence="6">
    <location>
        <begin position="204"/>
        <end position="226"/>
    </location>
</feature>
<dbReference type="EMBL" id="JACBZA010000001">
    <property type="protein sequence ID" value="NYH86950.1"/>
    <property type="molecule type" value="Genomic_DNA"/>
</dbReference>
<keyword evidence="5" id="KW-0175">Coiled coil</keyword>
<dbReference type="InterPro" id="IPR038765">
    <property type="entry name" value="Papain-like_cys_pep_sf"/>
</dbReference>
<feature type="region of interest" description="Disordered" evidence="6">
    <location>
        <begin position="204"/>
        <end position="267"/>
    </location>
</feature>
<dbReference type="AlphaFoldDB" id="A0A1I2YIQ4"/>
<evidence type="ECO:0000313" key="10">
    <source>
        <dbReference type="EMBL" id="SFH25468.1"/>
    </source>
</evidence>
<feature type="signal peptide" evidence="7">
    <location>
        <begin position="1"/>
        <end position="23"/>
    </location>
</feature>
<dbReference type="SUPFAM" id="SSF54001">
    <property type="entry name" value="Cysteine proteinases"/>
    <property type="match status" value="1"/>
</dbReference>
<dbReference type="GO" id="GO:0006508">
    <property type="term" value="P:proteolysis"/>
    <property type="evidence" value="ECO:0007669"/>
    <property type="project" value="UniProtKB-KW"/>
</dbReference>
<evidence type="ECO:0000256" key="1">
    <source>
        <dbReference type="ARBA" id="ARBA00007074"/>
    </source>
</evidence>
<evidence type="ECO:0000256" key="6">
    <source>
        <dbReference type="SAM" id="MobiDB-lite"/>
    </source>
</evidence>
<accession>A0A1I2YIQ4</accession>
<dbReference type="InterPro" id="IPR000064">
    <property type="entry name" value="NLP_P60_dom"/>
</dbReference>
<evidence type="ECO:0000256" key="5">
    <source>
        <dbReference type="SAM" id="Coils"/>
    </source>
</evidence>
<evidence type="ECO:0000256" key="3">
    <source>
        <dbReference type="ARBA" id="ARBA00022801"/>
    </source>
</evidence>
<dbReference type="Gene3D" id="6.10.250.3150">
    <property type="match status" value="1"/>
</dbReference>
<evidence type="ECO:0000256" key="7">
    <source>
        <dbReference type="SAM" id="SignalP"/>
    </source>
</evidence>
<keyword evidence="4" id="KW-0788">Thiol protease</keyword>
<keyword evidence="7" id="KW-0732">Signal</keyword>
<dbReference type="EMBL" id="FOOI01000014">
    <property type="protein sequence ID" value="SFH25468.1"/>
    <property type="molecule type" value="Genomic_DNA"/>
</dbReference>
<dbReference type="RefSeq" id="WP_092886503.1">
    <property type="nucleotide sequence ID" value="NZ_FOOI01000014.1"/>
</dbReference>
<dbReference type="Pfam" id="PF00877">
    <property type="entry name" value="NLPC_P60"/>
    <property type="match status" value="1"/>
</dbReference>
<gene>
    <name evidence="9" type="ORF">FHR37_005801</name>
    <name evidence="10" type="ORF">SAMN05421678_114115</name>
</gene>
<evidence type="ECO:0000256" key="2">
    <source>
        <dbReference type="ARBA" id="ARBA00022670"/>
    </source>
</evidence>
<dbReference type="STRING" id="504797.SAMN05421678_114115"/>
<dbReference type="InterPro" id="IPR051794">
    <property type="entry name" value="PG_Endopeptidase_C40"/>
</dbReference>
<reference evidence="10 11" key="1">
    <citation type="submission" date="2016-10" db="EMBL/GenBank/DDBJ databases">
        <authorList>
            <person name="de Groot N.N."/>
        </authorList>
    </citation>
    <scope>NUCLEOTIDE SEQUENCE [LARGE SCALE GENOMIC DNA]</scope>
    <source>
        <strain evidence="10 11">CPCC 202808</strain>
    </source>
</reference>
<feature type="coiled-coil region" evidence="5">
    <location>
        <begin position="42"/>
        <end position="76"/>
    </location>
</feature>
<keyword evidence="2" id="KW-0645">Protease</keyword>
<dbReference type="Gene3D" id="3.90.1720.10">
    <property type="entry name" value="endopeptidase domain like (from Nostoc punctiforme)"/>
    <property type="match status" value="1"/>
</dbReference>
<dbReference type="PANTHER" id="PTHR47359:SF3">
    <property type="entry name" value="NLP_P60 DOMAIN-CONTAINING PROTEIN-RELATED"/>
    <property type="match status" value="1"/>
</dbReference>
<evidence type="ECO:0000256" key="4">
    <source>
        <dbReference type="ARBA" id="ARBA00022807"/>
    </source>
</evidence>
<name>A0A1I2YIQ4_9ACTN</name>
<feature type="compositionally biased region" description="Pro residues" evidence="6">
    <location>
        <begin position="248"/>
        <end position="260"/>
    </location>
</feature>
<dbReference type="PROSITE" id="PS51935">
    <property type="entry name" value="NLPC_P60"/>
    <property type="match status" value="1"/>
</dbReference>
<evidence type="ECO:0000313" key="11">
    <source>
        <dbReference type="Proteomes" id="UP000199052"/>
    </source>
</evidence>
<keyword evidence="12" id="KW-1185">Reference proteome</keyword>
<reference evidence="9 12" key="2">
    <citation type="submission" date="2020-07" db="EMBL/GenBank/DDBJ databases">
        <title>Sequencing the genomes of 1000 actinobacteria strains.</title>
        <authorList>
            <person name="Klenk H.-P."/>
        </authorList>
    </citation>
    <scope>NUCLEOTIDE SEQUENCE [LARGE SCALE GENOMIC DNA]</scope>
    <source>
        <strain evidence="9 12">DSM 45117</strain>
    </source>
</reference>